<keyword evidence="2" id="KW-1185">Reference proteome</keyword>
<dbReference type="Proteomes" id="UP000027120">
    <property type="component" value="Unassembled WGS sequence"/>
</dbReference>
<gene>
    <name evidence="1" type="ORF">CISIN_1g041563mg</name>
</gene>
<dbReference type="EMBL" id="KK785116">
    <property type="protein sequence ID" value="KDO49274.1"/>
    <property type="molecule type" value="Genomic_DNA"/>
</dbReference>
<dbReference type="STRING" id="2711.A0A067E241"/>
<proteinExistence type="predicted"/>
<dbReference type="AlphaFoldDB" id="A0A067E241"/>
<reference evidence="1 2" key="1">
    <citation type="submission" date="2014-04" db="EMBL/GenBank/DDBJ databases">
        <authorList>
            <consortium name="International Citrus Genome Consortium"/>
            <person name="Gmitter F."/>
            <person name="Chen C."/>
            <person name="Farmerie W."/>
            <person name="Harkins T."/>
            <person name="Desany B."/>
            <person name="Mohiuddin M."/>
            <person name="Kodira C."/>
            <person name="Borodovsky M."/>
            <person name="Lomsadze A."/>
            <person name="Burns P."/>
            <person name="Jenkins J."/>
            <person name="Prochnik S."/>
            <person name="Shu S."/>
            <person name="Chapman J."/>
            <person name="Pitluck S."/>
            <person name="Schmutz J."/>
            <person name="Rokhsar D."/>
        </authorList>
    </citation>
    <scope>NUCLEOTIDE SEQUENCE</scope>
</reference>
<protein>
    <submittedName>
        <fullName evidence="1">Uncharacterized protein</fullName>
    </submittedName>
</protein>
<accession>A0A067E241</accession>
<name>A0A067E241_CITSI</name>
<evidence type="ECO:0000313" key="1">
    <source>
        <dbReference type="EMBL" id="KDO49274.1"/>
    </source>
</evidence>
<evidence type="ECO:0000313" key="2">
    <source>
        <dbReference type="Proteomes" id="UP000027120"/>
    </source>
</evidence>
<organism evidence="1 2">
    <name type="scientific">Citrus sinensis</name>
    <name type="common">Sweet orange</name>
    <name type="synonym">Citrus aurantium var. sinensis</name>
    <dbReference type="NCBI Taxonomy" id="2711"/>
    <lineage>
        <taxon>Eukaryota</taxon>
        <taxon>Viridiplantae</taxon>
        <taxon>Streptophyta</taxon>
        <taxon>Embryophyta</taxon>
        <taxon>Tracheophyta</taxon>
        <taxon>Spermatophyta</taxon>
        <taxon>Magnoliopsida</taxon>
        <taxon>eudicotyledons</taxon>
        <taxon>Gunneridae</taxon>
        <taxon>Pentapetalae</taxon>
        <taxon>rosids</taxon>
        <taxon>malvids</taxon>
        <taxon>Sapindales</taxon>
        <taxon>Rutaceae</taxon>
        <taxon>Aurantioideae</taxon>
        <taxon>Citrus</taxon>
    </lineage>
</organism>
<sequence length="42" mass="5068">MINQKRQRLVSREVFSEENWKKVYYLANGNGAEMRMLVPLMH</sequence>